<name>A0A382TID2_9ZZZZ</name>
<dbReference type="Pfam" id="PF07690">
    <property type="entry name" value="MFS_1"/>
    <property type="match status" value="1"/>
</dbReference>
<evidence type="ECO:0000256" key="6">
    <source>
        <dbReference type="SAM" id="Phobius"/>
    </source>
</evidence>
<feature type="transmembrane region" description="Helical" evidence="6">
    <location>
        <begin position="12"/>
        <end position="34"/>
    </location>
</feature>
<dbReference type="InterPro" id="IPR011701">
    <property type="entry name" value="MFS"/>
</dbReference>
<dbReference type="PANTHER" id="PTHR42718">
    <property type="entry name" value="MAJOR FACILITATOR SUPERFAMILY MULTIDRUG TRANSPORTER MFSC"/>
    <property type="match status" value="1"/>
</dbReference>
<evidence type="ECO:0000256" key="3">
    <source>
        <dbReference type="ARBA" id="ARBA00022692"/>
    </source>
</evidence>
<feature type="transmembrane region" description="Helical" evidence="6">
    <location>
        <begin position="54"/>
        <end position="74"/>
    </location>
</feature>
<evidence type="ECO:0000256" key="2">
    <source>
        <dbReference type="ARBA" id="ARBA00022448"/>
    </source>
</evidence>
<sequence length="158" mass="16901">VPENIEQTPTGSSLAAFIIMCLATYLGLLNIQIVNSSFKEIQGGLAIGPEQVSWVLTSALIAEVIMLPVAGWLCQLFSTKWLFAGCLFGFTIASAGCAIAWNLESMIAFRALQGFCGGALMPLVFAATYYVFPKHQHTAVMTILSFVLVTPIAIAPLV</sequence>
<dbReference type="InterPro" id="IPR020846">
    <property type="entry name" value="MFS_dom"/>
</dbReference>
<feature type="transmembrane region" description="Helical" evidence="6">
    <location>
        <begin position="81"/>
        <end position="101"/>
    </location>
</feature>
<dbReference type="PANTHER" id="PTHR42718:SF9">
    <property type="entry name" value="MAJOR FACILITATOR SUPERFAMILY MULTIDRUG TRANSPORTER MFSC"/>
    <property type="match status" value="1"/>
</dbReference>
<dbReference type="Gene3D" id="1.20.1720.10">
    <property type="entry name" value="Multidrug resistance protein D"/>
    <property type="match status" value="1"/>
</dbReference>
<dbReference type="GO" id="GO:0016020">
    <property type="term" value="C:membrane"/>
    <property type="evidence" value="ECO:0007669"/>
    <property type="project" value="UniProtKB-SubCell"/>
</dbReference>
<comment type="subcellular location">
    <subcellularLocation>
        <location evidence="1">Membrane</location>
        <topology evidence="1">Multi-pass membrane protein</topology>
    </subcellularLocation>
</comment>
<evidence type="ECO:0000259" key="7">
    <source>
        <dbReference type="PROSITE" id="PS50850"/>
    </source>
</evidence>
<keyword evidence="5 6" id="KW-0472">Membrane</keyword>
<dbReference type="InterPro" id="IPR036259">
    <property type="entry name" value="MFS_trans_sf"/>
</dbReference>
<evidence type="ECO:0000256" key="4">
    <source>
        <dbReference type="ARBA" id="ARBA00022989"/>
    </source>
</evidence>
<dbReference type="PROSITE" id="PS50850">
    <property type="entry name" value="MFS"/>
    <property type="match status" value="1"/>
</dbReference>
<protein>
    <recommendedName>
        <fullName evidence="7">Major facilitator superfamily (MFS) profile domain-containing protein</fullName>
    </recommendedName>
</protein>
<gene>
    <name evidence="8" type="ORF">METZ01_LOCUS374728</name>
</gene>
<keyword evidence="2" id="KW-0813">Transport</keyword>
<evidence type="ECO:0000256" key="5">
    <source>
        <dbReference type="ARBA" id="ARBA00023136"/>
    </source>
</evidence>
<feature type="non-terminal residue" evidence="8">
    <location>
        <position position="158"/>
    </location>
</feature>
<keyword evidence="4 6" id="KW-1133">Transmembrane helix</keyword>
<evidence type="ECO:0000256" key="1">
    <source>
        <dbReference type="ARBA" id="ARBA00004141"/>
    </source>
</evidence>
<dbReference type="AlphaFoldDB" id="A0A382TID2"/>
<proteinExistence type="predicted"/>
<feature type="transmembrane region" description="Helical" evidence="6">
    <location>
        <begin position="139"/>
        <end position="157"/>
    </location>
</feature>
<feature type="transmembrane region" description="Helical" evidence="6">
    <location>
        <begin position="107"/>
        <end position="132"/>
    </location>
</feature>
<evidence type="ECO:0000313" key="8">
    <source>
        <dbReference type="EMBL" id="SVD21874.1"/>
    </source>
</evidence>
<accession>A0A382TID2</accession>
<keyword evidence="3 6" id="KW-0812">Transmembrane</keyword>
<feature type="domain" description="Major facilitator superfamily (MFS) profile" evidence="7">
    <location>
        <begin position="16"/>
        <end position="158"/>
    </location>
</feature>
<feature type="non-terminal residue" evidence="8">
    <location>
        <position position="1"/>
    </location>
</feature>
<dbReference type="EMBL" id="UINC01136859">
    <property type="protein sequence ID" value="SVD21874.1"/>
    <property type="molecule type" value="Genomic_DNA"/>
</dbReference>
<organism evidence="8">
    <name type="scientific">marine metagenome</name>
    <dbReference type="NCBI Taxonomy" id="408172"/>
    <lineage>
        <taxon>unclassified sequences</taxon>
        <taxon>metagenomes</taxon>
        <taxon>ecological metagenomes</taxon>
    </lineage>
</organism>
<dbReference type="SUPFAM" id="SSF103473">
    <property type="entry name" value="MFS general substrate transporter"/>
    <property type="match status" value="1"/>
</dbReference>
<reference evidence="8" key="1">
    <citation type="submission" date="2018-05" db="EMBL/GenBank/DDBJ databases">
        <authorList>
            <person name="Lanie J.A."/>
            <person name="Ng W.-L."/>
            <person name="Kazmierczak K.M."/>
            <person name="Andrzejewski T.M."/>
            <person name="Davidsen T.M."/>
            <person name="Wayne K.J."/>
            <person name="Tettelin H."/>
            <person name="Glass J.I."/>
            <person name="Rusch D."/>
            <person name="Podicherti R."/>
            <person name="Tsui H.-C.T."/>
            <person name="Winkler M.E."/>
        </authorList>
    </citation>
    <scope>NUCLEOTIDE SEQUENCE</scope>
</reference>
<dbReference type="GO" id="GO:0022857">
    <property type="term" value="F:transmembrane transporter activity"/>
    <property type="evidence" value="ECO:0007669"/>
    <property type="project" value="InterPro"/>
</dbReference>